<protein>
    <submittedName>
        <fullName evidence="1">Uncharacterized protein</fullName>
    </submittedName>
</protein>
<dbReference type="EMBL" id="JACEZU010000010">
    <property type="protein sequence ID" value="MBA5689168.1"/>
    <property type="molecule type" value="Genomic_DNA"/>
</dbReference>
<evidence type="ECO:0000313" key="1">
    <source>
        <dbReference type="EMBL" id="MBA5689168.1"/>
    </source>
</evidence>
<dbReference type="RefSeq" id="WP_182155502.1">
    <property type="nucleotide sequence ID" value="NZ_JACEZU010000010.1"/>
</dbReference>
<dbReference type="AlphaFoldDB" id="A0A7W2FCH8"/>
<comment type="caution">
    <text evidence="1">The sequence shown here is derived from an EMBL/GenBank/DDBJ whole genome shotgun (WGS) entry which is preliminary data.</text>
</comment>
<reference evidence="1 2" key="1">
    <citation type="submission" date="2020-07" db="EMBL/GenBank/DDBJ databases">
        <title>Novel species isolated from subtropical streams in China.</title>
        <authorList>
            <person name="Lu H."/>
        </authorList>
    </citation>
    <scope>NUCLEOTIDE SEQUENCE [LARGE SCALE GENOMIC DNA]</scope>
    <source>
        <strain evidence="1 2">LX47W</strain>
    </source>
</reference>
<organism evidence="1 2">
    <name type="scientific">Rugamonas apoptosis</name>
    <dbReference type="NCBI Taxonomy" id="2758570"/>
    <lineage>
        <taxon>Bacteria</taxon>
        <taxon>Pseudomonadati</taxon>
        <taxon>Pseudomonadota</taxon>
        <taxon>Betaproteobacteria</taxon>
        <taxon>Burkholderiales</taxon>
        <taxon>Oxalobacteraceae</taxon>
        <taxon>Telluria group</taxon>
        <taxon>Rugamonas</taxon>
    </lineage>
</organism>
<gene>
    <name evidence="1" type="ORF">H3H39_19170</name>
</gene>
<name>A0A7W2FCH8_9BURK</name>
<evidence type="ECO:0000313" key="2">
    <source>
        <dbReference type="Proteomes" id="UP000573499"/>
    </source>
</evidence>
<accession>A0A7W2FCH8</accession>
<proteinExistence type="predicted"/>
<keyword evidence="2" id="KW-1185">Reference proteome</keyword>
<sequence>MTGNARDAPGSTANIPISAARSNRIAAENMVEFIRFAREDITVFGPEFLWSDVQWPGTGCFSKLGKRIGGSKIRVEQNYMDRDFIEFAKAITRYAAGLNPESRGKGILLLSALRLVERALLEVRGSADPAEIDYVVLDRAAQIAREYFGSMQTAYEAVRGVGNIARIMSAKSLVAADLSDWKNPIGSHTQHGQRIGEDAELRRNTKMPDVLALDAIAEIFSLDLDPLNPAHQKDIYATSVAAMLLCAPSRGQEVHDLPVDLEVEGLDSAGDQQYGYRYFAGKGYGGDIKWVPQLMIPISKKAIVRLRSMTQGARDLAMYIEAQLEQKALNPGITLHFYRHPCCPDVSDTQLLTRKQVAQALGVTRQKDISSIKGARTLDNLWQWVLEQQPKEFPWVSKKKGIKYSNALFCMFRRQLNCARNASPVIL</sequence>
<dbReference type="Proteomes" id="UP000573499">
    <property type="component" value="Unassembled WGS sequence"/>
</dbReference>